<feature type="compositionally biased region" description="Basic and acidic residues" evidence="2">
    <location>
        <begin position="16"/>
        <end position="29"/>
    </location>
</feature>
<evidence type="ECO:0000313" key="4">
    <source>
        <dbReference type="Proteomes" id="UP000436088"/>
    </source>
</evidence>
<evidence type="ECO:0000313" key="3">
    <source>
        <dbReference type="EMBL" id="KAE8678140.1"/>
    </source>
</evidence>
<feature type="compositionally biased region" description="Basic and acidic residues" evidence="2">
    <location>
        <begin position="183"/>
        <end position="201"/>
    </location>
</feature>
<comment type="caution">
    <text evidence="3">The sequence shown here is derived from an EMBL/GenBank/DDBJ whole genome shotgun (WGS) entry which is preliminary data.</text>
</comment>
<dbReference type="AlphaFoldDB" id="A0A6A2Y392"/>
<sequence length="244" mass="28667">MQFSSNLSGQSSMEDPNEKEKQLHSKNEDQLNQSMSMGLQYELLWVYMASQRKEMSAERVRVIEALYRMMNVLLGSLEKEREILSFYCNERDLGRNEDSLMKEKMTAMVENDRNFVEEMEKLLEERDAARTVLEMNNKELKGLQKKILNFLEEFLGEKRTGESENSELHEEVCYVDCCEHADNEKDRKEKEEAPIADKKPEEEAEQIATDLETIKQAFNNEETMTQGLKLKAEIMKRQRLIFVL</sequence>
<feature type="region of interest" description="Disordered" evidence="2">
    <location>
        <begin position="1"/>
        <end position="29"/>
    </location>
</feature>
<name>A0A6A2Y392_HIBSY</name>
<feature type="compositionally biased region" description="Polar residues" evidence="2">
    <location>
        <begin position="1"/>
        <end position="14"/>
    </location>
</feature>
<dbReference type="EMBL" id="VEPZ02001343">
    <property type="protein sequence ID" value="KAE8678140.1"/>
    <property type="molecule type" value="Genomic_DNA"/>
</dbReference>
<protein>
    <submittedName>
        <fullName evidence="3">Uncharacterized protein</fullName>
    </submittedName>
</protein>
<feature type="coiled-coil region" evidence="1">
    <location>
        <begin position="119"/>
        <end position="153"/>
    </location>
</feature>
<gene>
    <name evidence="3" type="ORF">F3Y22_tig00111440pilonHSYRG00038</name>
</gene>
<evidence type="ECO:0000256" key="1">
    <source>
        <dbReference type="SAM" id="Coils"/>
    </source>
</evidence>
<proteinExistence type="predicted"/>
<accession>A0A6A2Y392</accession>
<dbReference type="Proteomes" id="UP000436088">
    <property type="component" value="Unassembled WGS sequence"/>
</dbReference>
<keyword evidence="1" id="KW-0175">Coiled coil</keyword>
<keyword evidence="4" id="KW-1185">Reference proteome</keyword>
<organism evidence="3 4">
    <name type="scientific">Hibiscus syriacus</name>
    <name type="common">Rose of Sharon</name>
    <dbReference type="NCBI Taxonomy" id="106335"/>
    <lineage>
        <taxon>Eukaryota</taxon>
        <taxon>Viridiplantae</taxon>
        <taxon>Streptophyta</taxon>
        <taxon>Embryophyta</taxon>
        <taxon>Tracheophyta</taxon>
        <taxon>Spermatophyta</taxon>
        <taxon>Magnoliopsida</taxon>
        <taxon>eudicotyledons</taxon>
        <taxon>Gunneridae</taxon>
        <taxon>Pentapetalae</taxon>
        <taxon>rosids</taxon>
        <taxon>malvids</taxon>
        <taxon>Malvales</taxon>
        <taxon>Malvaceae</taxon>
        <taxon>Malvoideae</taxon>
        <taxon>Hibiscus</taxon>
    </lineage>
</organism>
<reference evidence="3" key="1">
    <citation type="submission" date="2019-09" db="EMBL/GenBank/DDBJ databases">
        <title>Draft genome information of white flower Hibiscus syriacus.</title>
        <authorList>
            <person name="Kim Y.-M."/>
        </authorList>
    </citation>
    <scope>NUCLEOTIDE SEQUENCE [LARGE SCALE GENOMIC DNA]</scope>
    <source>
        <strain evidence="3">YM2019G1</strain>
    </source>
</reference>
<evidence type="ECO:0000256" key="2">
    <source>
        <dbReference type="SAM" id="MobiDB-lite"/>
    </source>
</evidence>
<feature type="region of interest" description="Disordered" evidence="2">
    <location>
        <begin position="183"/>
        <end position="206"/>
    </location>
</feature>